<evidence type="ECO:0000313" key="1">
    <source>
        <dbReference type="EMBL" id="ADE53311.1"/>
    </source>
</evidence>
<sequence length="177" mass="19073">MSASVIIYVTEVSNNVVFSGSGTLNLTDLTPVSGSWSSAAGIRKWPDTVGFRLSPSGGSLPYAHMYDGVLEPASPFTTVETFQQPDEHSGVMLGVVGTRLMVSEHYVSGSPIAASMTYHNSSFEALRLNEGKYVWEWGTAENSDSITLHVVPEPQASSLILGLAGLSLFFLRRRMPT</sequence>
<dbReference type="AlphaFoldDB" id="D5ELY6"/>
<dbReference type="OrthoDB" id="9986648at2"/>
<protein>
    <recommendedName>
        <fullName evidence="3">PEP-CTERM protein-sorting domain-containing protein</fullName>
    </recommendedName>
</protein>
<evidence type="ECO:0000313" key="2">
    <source>
        <dbReference type="Proteomes" id="UP000000925"/>
    </source>
</evidence>
<proteinExistence type="predicted"/>
<organism evidence="1 2">
    <name type="scientific">Coraliomargarita akajimensis (strain DSM 45221 / IAM 15411 / JCM 23193 / KCTC 12865 / 04OKA010-24)</name>
    <dbReference type="NCBI Taxonomy" id="583355"/>
    <lineage>
        <taxon>Bacteria</taxon>
        <taxon>Pseudomonadati</taxon>
        <taxon>Verrucomicrobiota</taxon>
        <taxon>Opitutia</taxon>
        <taxon>Puniceicoccales</taxon>
        <taxon>Coraliomargaritaceae</taxon>
        <taxon>Coraliomargarita</taxon>
    </lineage>
</organism>
<dbReference type="HOGENOM" id="CLU_1515406_0_0_0"/>
<reference evidence="1 2" key="1">
    <citation type="journal article" date="2010" name="Stand. Genomic Sci.">
        <title>Complete genome sequence of Coraliomargarita akajimensis type strain (04OKA010-24).</title>
        <authorList>
            <person name="Mavromatis K."/>
            <person name="Abt B."/>
            <person name="Brambilla E."/>
            <person name="Lapidus A."/>
            <person name="Copeland A."/>
            <person name="Deshpande S."/>
            <person name="Nolan M."/>
            <person name="Lucas S."/>
            <person name="Tice H."/>
            <person name="Cheng J.F."/>
            <person name="Han C."/>
            <person name="Detter J.C."/>
            <person name="Woyke T."/>
            <person name="Goodwin L."/>
            <person name="Pitluck S."/>
            <person name="Held B."/>
            <person name="Brettin T."/>
            <person name="Tapia R."/>
            <person name="Ivanova N."/>
            <person name="Mikhailova N."/>
            <person name="Pati A."/>
            <person name="Liolios K."/>
            <person name="Chen A."/>
            <person name="Palaniappan K."/>
            <person name="Land M."/>
            <person name="Hauser L."/>
            <person name="Chang Y.J."/>
            <person name="Jeffries C.D."/>
            <person name="Rohde M."/>
            <person name="Goker M."/>
            <person name="Bristow J."/>
            <person name="Eisen J.A."/>
            <person name="Markowitz V."/>
            <person name="Hugenholtz P."/>
            <person name="Klenk H.P."/>
            <person name="Kyrpides N.C."/>
        </authorList>
    </citation>
    <scope>NUCLEOTIDE SEQUENCE [LARGE SCALE GENOMIC DNA]</scope>
    <source>
        <strain evidence="2">DSM 45221 / IAM 15411 / JCM 23193 / KCTC 12865</strain>
    </source>
</reference>
<name>D5ELY6_CORAD</name>
<dbReference type="KEGG" id="caa:Caka_0285"/>
<gene>
    <name evidence="1" type="ordered locus">Caka_0285</name>
</gene>
<evidence type="ECO:0008006" key="3">
    <source>
        <dbReference type="Google" id="ProtNLM"/>
    </source>
</evidence>
<keyword evidence="2" id="KW-1185">Reference proteome</keyword>
<dbReference type="Proteomes" id="UP000000925">
    <property type="component" value="Chromosome"/>
</dbReference>
<dbReference type="EMBL" id="CP001998">
    <property type="protein sequence ID" value="ADE53311.1"/>
    <property type="molecule type" value="Genomic_DNA"/>
</dbReference>
<dbReference type="RefSeq" id="WP_013042037.1">
    <property type="nucleotide sequence ID" value="NC_014008.1"/>
</dbReference>
<dbReference type="STRING" id="583355.Caka_0285"/>
<accession>D5ELY6</accession>